<name>A0ABP1G1P4_9CHLO</name>
<evidence type="ECO:0000259" key="2">
    <source>
        <dbReference type="Pfam" id="PF16787"/>
    </source>
</evidence>
<dbReference type="InterPro" id="IPR031872">
    <property type="entry name" value="NDC10_II"/>
</dbReference>
<evidence type="ECO:0000256" key="1">
    <source>
        <dbReference type="SAM" id="MobiDB-lite"/>
    </source>
</evidence>
<keyword evidence="4" id="KW-1185">Reference proteome</keyword>
<feature type="compositionally biased region" description="Acidic residues" evidence="1">
    <location>
        <begin position="124"/>
        <end position="136"/>
    </location>
</feature>
<dbReference type="InterPro" id="IPR011010">
    <property type="entry name" value="DNA_brk_join_enz"/>
</dbReference>
<evidence type="ECO:0000313" key="4">
    <source>
        <dbReference type="Proteomes" id="UP001497392"/>
    </source>
</evidence>
<dbReference type="InterPro" id="IPR038279">
    <property type="entry name" value="Ndc10_dom2_sf"/>
</dbReference>
<feature type="region of interest" description="Disordered" evidence="1">
    <location>
        <begin position="62"/>
        <end position="140"/>
    </location>
</feature>
<evidence type="ECO:0000313" key="3">
    <source>
        <dbReference type="EMBL" id="CAL5226131.1"/>
    </source>
</evidence>
<gene>
    <name evidence="3" type="primary">g8949</name>
    <name evidence="3" type="ORF">VP750_LOCUS8037</name>
</gene>
<accession>A0ABP1G1P4</accession>
<dbReference type="SUPFAM" id="SSF56349">
    <property type="entry name" value="DNA breaking-rejoining enzymes"/>
    <property type="match status" value="1"/>
</dbReference>
<dbReference type="Pfam" id="PF16787">
    <property type="entry name" value="NDC10_II"/>
    <property type="match status" value="1"/>
</dbReference>
<sequence length="597" mass="66777">MEDDDIADIQRPHSSEAVVAGNVDLRQLVENLQSAAAHGGEILVRSPARVLPEGLVQGIQIVRRQNPPRHPKRKAPQTSPGAPRGRRRAQLTTAASGPRRLPRKRQVKRGKVRHAAATATQVASDEDPSASGDDDLQPAPTRTQHTFVQATLSLHKRMQIAQEFADSGRPNTRKKYDMYIGRFQKFCDWDSKTKTDRPVPYSTDMAESTAVAVLFLDWVESNFEGEGWPGKKPHLHPKTLEGVQSALNSLYQQQRMSAAPEQYTKEPLPRLLHDAAFRGKYQTIKNRLIKKGNRPTVGDPQDNTFADTLDGSQYKQLMDLMLGMDTSAALRQKSLCSWLFASVGRADEGRMIFLSDMMAPRHINIIGPCPCFIQSFVLKGGKTLENGKVSYVGSIRHVDPALCPHGSLGQHLICRFAIDSEPFPDPEDAHDWVHTPMWPAGDSSRNMSYSQQADQINHYLRDCLGIFVKKVTHIFRVLGARLLDEQGVDDRVIARMGKWAYEAMSKSYLTYFKPSGLLGAAAWPGAAQNDYRQFWYPRFCVEVPEALIELLFPQLKLLREAGALVSSTPRAARPLSVGSLTGAVEVWQTCWDQIWHQ</sequence>
<organism evidence="3 4">
    <name type="scientific">Coccomyxa viridis</name>
    <dbReference type="NCBI Taxonomy" id="1274662"/>
    <lineage>
        <taxon>Eukaryota</taxon>
        <taxon>Viridiplantae</taxon>
        <taxon>Chlorophyta</taxon>
        <taxon>core chlorophytes</taxon>
        <taxon>Trebouxiophyceae</taxon>
        <taxon>Trebouxiophyceae incertae sedis</taxon>
        <taxon>Coccomyxaceae</taxon>
        <taxon>Coccomyxa</taxon>
    </lineage>
</organism>
<dbReference type="EMBL" id="CAXHTA020000015">
    <property type="protein sequence ID" value="CAL5226131.1"/>
    <property type="molecule type" value="Genomic_DNA"/>
</dbReference>
<feature type="domain" description="Ndc10" evidence="2">
    <location>
        <begin position="346"/>
        <end position="560"/>
    </location>
</feature>
<protein>
    <submittedName>
        <fullName evidence="3">G8949 protein</fullName>
    </submittedName>
</protein>
<reference evidence="3 4" key="1">
    <citation type="submission" date="2024-06" db="EMBL/GenBank/DDBJ databases">
        <authorList>
            <person name="Kraege A."/>
            <person name="Thomma B."/>
        </authorList>
    </citation>
    <scope>NUCLEOTIDE SEQUENCE [LARGE SCALE GENOMIC DNA]</scope>
</reference>
<feature type="compositionally biased region" description="Basic residues" evidence="1">
    <location>
        <begin position="100"/>
        <end position="114"/>
    </location>
</feature>
<proteinExistence type="predicted"/>
<feature type="compositionally biased region" description="Basic residues" evidence="1">
    <location>
        <begin position="66"/>
        <end position="75"/>
    </location>
</feature>
<comment type="caution">
    <text evidence="3">The sequence shown here is derived from an EMBL/GenBank/DDBJ whole genome shotgun (WGS) entry which is preliminary data.</text>
</comment>
<dbReference type="Gene3D" id="1.10.443.20">
    <property type="entry name" value="Centromere DNA-binding protein complex CBF3 subunit, domain 2"/>
    <property type="match status" value="1"/>
</dbReference>
<dbReference type="Proteomes" id="UP001497392">
    <property type="component" value="Unassembled WGS sequence"/>
</dbReference>